<name>A0A2T0KIW1_9ACTN</name>
<dbReference type="RefSeq" id="WP_106316666.1">
    <property type="nucleotide sequence ID" value="NZ_BOMO01000041.1"/>
</dbReference>
<evidence type="ECO:0000313" key="2">
    <source>
        <dbReference type="Proteomes" id="UP000239415"/>
    </source>
</evidence>
<evidence type="ECO:0000313" key="1">
    <source>
        <dbReference type="EMBL" id="PRX23470.1"/>
    </source>
</evidence>
<dbReference type="EMBL" id="PVMZ01000003">
    <property type="protein sequence ID" value="PRX23470.1"/>
    <property type="molecule type" value="Genomic_DNA"/>
</dbReference>
<protein>
    <submittedName>
        <fullName evidence="1">Uncharacterized protein</fullName>
    </submittedName>
</protein>
<reference evidence="1 2" key="1">
    <citation type="submission" date="2018-03" db="EMBL/GenBank/DDBJ databases">
        <title>Genomic Encyclopedia of Archaeal and Bacterial Type Strains, Phase II (KMG-II): from individual species to whole genera.</title>
        <authorList>
            <person name="Goeker M."/>
        </authorList>
    </citation>
    <scope>NUCLEOTIDE SEQUENCE [LARGE SCALE GENOMIC DNA]</scope>
    <source>
        <strain evidence="1 2">DSM 43146</strain>
    </source>
</reference>
<gene>
    <name evidence="1" type="ORF">CLV67_103218</name>
</gene>
<sequence length="111" mass="11872">MHENIGDDRPIRVCDRCGLIDDHPRHTVGADPDRDDRPSQAVIAIVLGSDHPAEVKALAIDQLNEPGLYLHMDCCREAGCPTGLCGPQTAGAEELRGGDLLAHLEAKGAEK</sequence>
<organism evidence="1 2">
    <name type="scientific">Actinoplanes italicus</name>
    <dbReference type="NCBI Taxonomy" id="113567"/>
    <lineage>
        <taxon>Bacteria</taxon>
        <taxon>Bacillati</taxon>
        <taxon>Actinomycetota</taxon>
        <taxon>Actinomycetes</taxon>
        <taxon>Micromonosporales</taxon>
        <taxon>Micromonosporaceae</taxon>
        <taxon>Actinoplanes</taxon>
    </lineage>
</organism>
<accession>A0A2T0KIW1</accession>
<dbReference type="OrthoDB" id="5225308at2"/>
<proteinExistence type="predicted"/>
<keyword evidence="2" id="KW-1185">Reference proteome</keyword>
<dbReference type="AlphaFoldDB" id="A0A2T0KIW1"/>
<dbReference type="Proteomes" id="UP000239415">
    <property type="component" value="Unassembled WGS sequence"/>
</dbReference>
<comment type="caution">
    <text evidence="1">The sequence shown here is derived from an EMBL/GenBank/DDBJ whole genome shotgun (WGS) entry which is preliminary data.</text>
</comment>